<dbReference type="KEGG" id="pko:PKOR_20980"/>
<sequence>MSAPAYTDHLPGRTVTLHGEEFLYCSGTSYLGMACNEDFQRLVLEGMRRYGTNYSSSRRSNLRLQVYGQVEEQLAHISGAEAALTMSSGFLMGQTLVQVLRERGRFMYAPCAHPALWLSNAAATEANAEISFTDWSKQVLEEVGASEEESFVIVCNALDPLQAVGYSFDWVAHLPAHKKVTLVVDDSHGFGVTGTEGAGIYPELRKYKNVELVVISSFGKALGVPAGFILASKEVVELVKASPYFGGASPAIPAYLYAYLQAGEVIAEARQRLQQNIHTFLEHLEQPEQLFSYILNYPVFSTRYESIAEHLHQRHILISNFRYPTAESAPIIRVILNSLHTADDLQQLSEAVNQFSPKFVIN</sequence>
<comment type="cofactor">
    <cofactor evidence="1">
        <name>pyridoxal 5'-phosphate</name>
        <dbReference type="ChEBI" id="CHEBI:597326"/>
    </cofactor>
</comment>
<organism evidence="4 5">
    <name type="scientific">Pontibacter korlensis</name>
    <dbReference type="NCBI Taxonomy" id="400092"/>
    <lineage>
        <taxon>Bacteria</taxon>
        <taxon>Pseudomonadati</taxon>
        <taxon>Bacteroidota</taxon>
        <taxon>Cytophagia</taxon>
        <taxon>Cytophagales</taxon>
        <taxon>Hymenobacteraceae</taxon>
        <taxon>Pontibacter</taxon>
    </lineage>
</organism>
<feature type="domain" description="Aminotransferase class I/classII large" evidence="3">
    <location>
        <begin position="125"/>
        <end position="351"/>
    </location>
</feature>
<protein>
    <submittedName>
        <fullName evidence="4">Class I and II aminotransferase</fullName>
    </submittedName>
</protein>
<keyword evidence="4" id="KW-0032">Aminotransferase</keyword>
<dbReference type="OrthoDB" id="846426at2"/>
<dbReference type="Pfam" id="PF00155">
    <property type="entry name" value="Aminotran_1_2"/>
    <property type="match status" value="1"/>
</dbReference>
<keyword evidence="2 4" id="KW-0808">Transferase</keyword>
<dbReference type="InterPro" id="IPR004839">
    <property type="entry name" value="Aminotransferase_I/II_large"/>
</dbReference>
<dbReference type="InterPro" id="IPR015422">
    <property type="entry name" value="PyrdxlP-dep_Trfase_small"/>
</dbReference>
<dbReference type="InterPro" id="IPR050087">
    <property type="entry name" value="AON_synthase_class-II"/>
</dbReference>
<dbReference type="Proteomes" id="UP000033109">
    <property type="component" value="Chromosome"/>
</dbReference>
<evidence type="ECO:0000313" key="4">
    <source>
        <dbReference type="EMBL" id="AKD05097.1"/>
    </source>
</evidence>
<evidence type="ECO:0000313" key="5">
    <source>
        <dbReference type="Proteomes" id="UP000033109"/>
    </source>
</evidence>
<dbReference type="SUPFAM" id="SSF53383">
    <property type="entry name" value="PLP-dependent transferases"/>
    <property type="match status" value="1"/>
</dbReference>
<evidence type="ECO:0000259" key="3">
    <source>
        <dbReference type="Pfam" id="PF00155"/>
    </source>
</evidence>
<dbReference type="RefSeq" id="WP_046313289.1">
    <property type="nucleotide sequence ID" value="NZ_CBCSCY010000028.1"/>
</dbReference>
<evidence type="ECO:0000256" key="2">
    <source>
        <dbReference type="ARBA" id="ARBA00022679"/>
    </source>
</evidence>
<dbReference type="PATRIC" id="fig|400092.3.peg.4614"/>
<dbReference type="InterPro" id="IPR015421">
    <property type="entry name" value="PyrdxlP-dep_Trfase_major"/>
</dbReference>
<dbReference type="STRING" id="400092.PKOR_20980"/>
<evidence type="ECO:0000256" key="1">
    <source>
        <dbReference type="ARBA" id="ARBA00001933"/>
    </source>
</evidence>
<dbReference type="Gene3D" id="3.90.1150.10">
    <property type="entry name" value="Aspartate Aminotransferase, domain 1"/>
    <property type="match status" value="1"/>
</dbReference>
<dbReference type="PANTHER" id="PTHR13693">
    <property type="entry name" value="CLASS II AMINOTRANSFERASE/8-AMINO-7-OXONONANOATE SYNTHASE"/>
    <property type="match status" value="1"/>
</dbReference>
<proteinExistence type="predicted"/>
<dbReference type="EMBL" id="CP009621">
    <property type="protein sequence ID" value="AKD05097.1"/>
    <property type="molecule type" value="Genomic_DNA"/>
</dbReference>
<dbReference type="HOGENOM" id="CLU_015846_11_2_10"/>
<dbReference type="AlphaFoldDB" id="A0A0E3UYG5"/>
<accession>A0A0E3UYG5</accession>
<keyword evidence="5" id="KW-1185">Reference proteome</keyword>
<name>A0A0E3UYG5_9BACT</name>
<dbReference type="Gene3D" id="3.40.640.10">
    <property type="entry name" value="Type I PLP-dependent aspartate aminotransferase-like (Major domain)"/>
    <property type="match status" value="1"/>
</dbReference>
<gene>
    <name evidence="4" type="ORF">PKOR_20980</name>
</gene>
<dbReference type="GO" id="GO:0030170">
    <property type="term" value="F:pyridoxal phosphate binding"/>
    <property type="evidence" value="ECO:0007669"/>
    <property type="project" value="InterPro"/>
</dbReference>
<dbReference type="InterPro" id="IPR015424">
    <property type="entry name" value="PyrdxlP-dep_Trfase"/>
</dbReference>
<dbReference type="GO" id="GO:0008483">
    <property type="term" value="F:transaminase activity"/>
    <property type="evidence" value="ECO:0007669"/>
    <property type="project" value="UniProtKB-KW"/>
</dbReference>
<reference evidence="4 5" key="1">
    <citation type="journal article" date="2015" name="Sci. Rep.">
        <title>Unraveling adaptation of Pontibacter korlensis to radiation and infertility in desert through complete genome and comparative transcriptomic analysis.</title>
        <authorList>
            <person name="Dai J."/>
            <person name="Dai W."/>
            <person name="Qiu C."/>
            <person name="Yang Z."/>
            <person name="Zhang Y."/>
            <person name="Zhou M."/>
            <person name="Zhang L."/>
            <person name="Fang C."/>
            <person name="Gao Q."/>
            <person name="Yang Q."/>
            <person name="Li X."/>
            <person name="Wang Z."/>
            <person name="Wang Z."/>
            <person name="Jia Z."/>
            <person name="Chen X."/>
        </authorList>
    </citation>
    <scope>NUCLEOTIDE SEQUENCE [LARGE SCALE GENOMIC DNA]</scope>
    <source>
        <strain evidence="4 5">X14-1T</strain>
    </source>
</reference>